<protein>
    <submittedName>
        <fullName evidence="2">Uncharacterized protein</fullName>
    </submittedName>
</protein>
<dbReference type="AlphaFoldDB" id="A0AAD5T003"/>
<name>A0AAD5T003_9FUNG</name>
<accession>A0AAD5T003</accession>
<sequence>MSVFEGRSSKAAMALDSIILNSETGLQVDLQRKRSIAITVARRFSKFASSAASNNARRQSVLLSSKPEPLKLGNQESDEDQKDFINTSNRGSINPKTGSILRNGLDALLNPEVKLRLGKVSRERVLQLWSILRASVVKSNPLIIRLLEASNSAQPYPLSIVQGFQFKYRLKTKYQIKCLILHSRLPWHQPDNFSNDTAVGDGDDTHLGNILADANLIRYKRNKLSKEILAEDQLRSGSQKNSGLKLNSSAENSTSKARIGEDGDFELKKGQRLMKPSTFVCADTSRTIRMWDVARNMQLKPKAIIRLDVEVYEFVYMSRFSMYATCCDSKLIHYHSNLHELITIGSHEIMVWTLMSSYDG</sequence>
<organism evidence="2 3">
    <name type="scientific">Physocladia obscura</name>
    <dbReference type="NCBI Taxonomy" id="109957"/>
    <lineage>
        <taxon>Eukaryota</taxon>
        <taxon>Fungi</taxon>
        <taxon>Fungi incertae sedis</taxon>
        <taxon>Chytridiomycota</taxon>
        <taxon>Chytridiomycota incertae sedis</taxon>
        <taxon>Chytridiomycetes</taxon>
        <taxon>Chytridiales</taxon>
        <taxon>Chytriomycetaceae</taxon>
        <taxon>Physocladia</taxon>
    </lineage>
</organism>
<comment type="caution">
    <text evidence="2">The sequence shown here is derived from an EMBL/GenBank/DDBJ whole genome shotgun (WGS) entry which is preliminary data.</text>
</comment>
<feature type="region of interest" description="Disordered" evidence="1">
    <location>
        <begin position="58"/>
        <end position="91"/>
    </location>
</feature>
<dbReference type="Proteomes" id="UP001211907">
    <property type="component" value="Unassembled WGS sequence"/>
</dbReference>
<keyword evidence="3" id="KW-1185">Reference proteome</keyword>
<evidence type="ECO:0000256" key="1">
    <source>
        <dbReference type="SAM" id="MobiDB-lite"/>
    </source>
</evidence>
<evidence type="ECO:0000313" key="2">
    <source>
        <dbReference type="EMBL" id="KAJ3119370.1"/>
    </source>
</evidence>
<reference evidence="2" key="1">
    <citation type="submission" date="2020-05" db="EMBL/GenBank/DDBJ databases">
        <title>Phylogenomic resolution of chytrid fungi.</title>
        <authorList>
            <person name="Stajich J.E."/>
            <person name="Amses K."/>
            <person name="Simmons R."/>
            <person name="Seto K."/>
            <person name="Myers J."/>
            <person name="Bonds A."/>
            <person name="Quandt C.A."/>
            <person name="Barry K."/>
            <person name="Liu P."/>
            <person name="Grigoriev I."/>
            <person name="Longcore J.E."/>
            <person name="James T.Y."/>
        </authorList>
    </citation>
    <scope>NUCLEOTIDE SEQUENCE</scope>
    <source>
        <strain evidence="2">JEL0513</strain>
    </source>
</reference>
<evidence type="ECO:0000313" key="3">
    <source>
        <dbReference type="Proteomes" id="UP001211907"/>
    </source>
</evidence>
<dbReference type="EMBL" id="JADGJH010001067">
    <property type="protein sequence ID" value="KAJ3119370.1"/>
    <property type="molecule type" value="Genomic_DNA"/>
</dbReference>
<proteinExistence type="predicted"/>
<gene>
    <name evidence="2" type="ORF">HK100_000346</name>
</gene>